<accession>A0AA36AV03</accession>
<keyword evidence="19" id="KW-1185">Reference proteome</keyword>
<comment type="catalytic activity">
    <reaction evidence="16">
        <text>L-methionyl-[protein] + [thioredoxin]-disulfide + H2O = L-methionyl-(R)-S-oxide-[protein] + [thioredoxin]-dithiol</text>
        <dbReference type="Rhea" id="RHEA:24164"/>
        <dbReference type="Rhea" id="RHEA-COMP:10698"/>
        <dbReference type="Rhea" id="RHEA-COMP:10700"/>
        <dbReference type="Rhea" id="RHEA-COMP:12313"/>
        <dbReference type="Rhea" id="RHEA-COMP:12314"/>
        <dbReference type="ChEBI" id="CHEBI:15377"/>
        <dbReference type="ChEBI" id="CHEBI:16044"/>
        <dbReference type="ChEBI" id="CHEBI:29950"/>
        <dbReference type="ChEBI" id="CHEBI:45764"/>
        <dbReference type="ChEBI" id="CHEBI:50058"/>
        <dbReference type="EC" id="1.8.4.12"/>
    </reaction>
</comment>
<dbReference type="PROSITE" id="PS51790">
    <property type="entry name" value="MSRB"/>
    <property type="match status" value="1"/>
</dbReference>
<dbReference type="EC" id="1.8.4.12" evidence="5"/>
<dbReference type="Pfam" id="PF01641">
    <property type="entry name" value="SelR"/>
    <property type="match status" value="1"/>
</dbReference>
<dbReference type="GO" id="GO:0046872">
    <property type="term" value="F:metal ion binding"/>
    <property type="evidence" value="ECO:0007669"/>
    <property type="project" value="UniProtKB-KW"/>
</dbReference>
<proteinExistence type="inferred from homology"/>
<evidence type="ECO:0000256" key="2">
    <source>
        <dbReference type="ARBA" id="ARBA00004123"/>
    </source>
</evidence>
<dbReference type="GO" id="GO:0030091">
    <property type="term" value="P:protein repair"/>
    <property type="evidence" value="ECO:0007669"/>
    <property type="project" value="TreeGrafter"/>
</dbReference>
<dbReference type="InterPro" id="IPR052150">
    <property type="entry name" value="MsrB_Met_sulfoxide_reductase"/>
</dbReference>
<protein>
    <recommendedName>
        <fullName evidence="5">peptide-methionine (R)-S-oxide reductase</fullName>
        <ecNumber evidence="5">1.8.4.12</ecNumber>
    </recommendedName>
</protein>
<feature type="domain" description="MsrB" evidence="17">
    <location>
        <begin position="1"/>
        <end position="93"/>
    </location>
</feature>
<evidence type="ECO:0000256" key="1">
    <source>
        <dbReference type="ARBA" id="ARBA00001947"/>
    </source>
</evidence>
<comment type="subcellular location">
    <subcellularLocation>
        <location evidence="3">Cytoplasm</location>
        <location evidence="3">Cytoskeleton</location>
    </subcellularLocation>
    <subcellularLocation>
        <location evidence="2">Nucleus</location>
    </subcellularLocation>
</comment>
<keyword evidence="14" id="KW-0539">Nucleus</keyword>
<dbReference type="GO" id="GO:0045087">
    <property type="term" value="P:innate immune response"/>
    <property type="evidence" value="ECO:0007669"/>
    <property type="project" value="UniProtKB-KW"/>
</dbReference>
<evidence type="ECO:0000256" key="16">
    <source>
        <dbReference type="ARBA" id="ARBA00048488"/>
    </source>
</evidence>
<evidence type="ECO:0000313" key="19">
    <source>
        <dbReference type="Proteomes" id="UP001162480"/>
    </source>
</evidence>
<evidence type="ECO:0000256" key="4">
    <source>
        <dbReference type="ARBA" id="ARBA00007174"/>
    </source>
</evidence>
<dbReference type="PANTHER" id="PTHR46755">
    <property type="entry name" value="METHIONINE-R-SULFOXIDE REDUCTASE B1"/>
    <property type="match status" value="1"/>
</dbReference>
<keyword evidence="8" id="KW-0479">Metal-binding</keyword>
<evidence type="ECO:0000259" key="17">
    <source>
        <dbReference type="PROSITE" id="PS51790"/>
    </source>
</evidence>
<evidence type="ECO:0000313" key="18">
    <source>
        <dbReference type="EMBL" id="CAI9721337.1"/>
    </source>
</evidence>
<dbReference type="SUPFAM" id="SSF51316">
    <property type="entry name" value="Mss4-like"/>
    <property type="match status" value="1"/>
</dbReference>
<dbReference type="GO" id="GO:0033743">
    <property type="term" value="F:peptide-methionine (R)-S-oxide reductase activity"/>
    <property type="evidence" value="ECO:0007669"/>
    <property type="project" value="UniProtKB-EC"/>
</dbReference>
<dbReference type="GO" id="GO:0005634">
    <property type="term" value="C:nucleus"/>
    <property type="evidence" value="ECO:0007669"/>
    <property type="project" value="UniProtKB-SubCell"/>
</dbReference>
<evidence type="ECO:0000256" key="10">
    <source>
        <dbReference type="ARBA" id="ARBA00022859"/>
    </source>
</evidence>
<keyword evidence="13" id="KW-0206">Cytoskeleton</keyword>
<dbReference type="InterPro" id="IPR011057">
    <property type="entry name" value="Mss4-like_sf"/>
</dbReference>
<keyword evidence="9" id="KW-0862">Zinc</keyword>
<dbReference type="GO" id="GO:0005856">
    <property type="term" value="C:cytoskeleton"/>
    <property type="evidence" value="ECO:0007669"/>
    <property type="project" value="UniProtKB-SubCell"/>
</dbReference>
<name>A0AA36AV03_OCTVU</name>
<comment type="similarity">
    <text evidence="4">Belongs to the MsrB Met sulfoxide reductase family.</text>
</comment>
<comment type="function">
    <text evidence="15">Methionine-sulfoxide reductase that specifically reduces methionine (R)-sulfoxide back to methionine. While in many cases, methionine oxidation is the result of random oxidation following oxidative stress, methionine oxidation is also a post-translational modification that takes place on specific residue. Acts as a regulator of actin assembly by reducing methionine (R)-sulfoxide mediated by MICALs (MICAL1, MICAL2 or MICAL3) on actin, thereby promoting filament repolymerization. Plays a role in innate immunity by reducing oxidized actin, leading to actin repolymerization in macrophages.</text>
</comment>
<dbReference type="EMBL" id="OX597817">
    <property type="protein sequence ID" value="CAI9721337.1"/>
    <property type="molecule type" value="Genomic_DNA"/>
</dbReference>
<evidence type="ECO:0000256" key="14">
    <source>
        <dbReference type="ARBA" id="ARBA00023242"/>
    </source>
</evidence>
<keyword evidence="10" id="KW-0391">Immunity</keyword>
<keyword evidence="7" id="KW-0399">Innate immunity</keyword>
<comment type="cofactor">
    <cofactor evidence="1">
        <name>Zn(2+)</name>
        <dbReference type="ChEBI" id="CHEBI:29105"/>
    </cofactor>
</comment>
<evidence type="ECO:0000256" key="13">
    <source>
        <dbReference type="ARBA" id="ARBA00023212"/>
    </source>
</evidence>
<evidence type="ECO:0000256" key="12">
    <source>
        <dbReference type="ARBA" id="ARBA00023002"/>
    </source>
</evidence>
<keyword evidence="12" id="KW-0560">Oxidoreductase</keyword>
<evidence type="ECO:0000256" key="5">
    <source>
        <dbReference type="ARBA" id="ARBA00012499"/>
    </source>
</evidence>
<dbReference type="PANTHER" id="PTHR46755:SF5">
    <property type="entry name" value="METHIONINE-R-SULFOXIDE REDUCTASE B1"/>
    <property type="match status" value="1"/>
</dbReference>
<dbReference type="Gene3D" id="2.170.150.20">
    <property type="entry name" value="Peptide methionine sulfoxide reductase"/>
    <property type="match status" value="1"/>
</dbReference>
<organism evidence="18 19">
    <name type="scientific">Octopus vulgaris</name>
    <name type="common">Common octopus</name>
    <dbReference type="NCBI Taxonomy" id="6645"/>
    <lineage>
        <taxon>Eukaryota</taxon>
        <taxon>Metazoa</taxon>
        <taxon>Spiralia</taxon>
        <taxon>Lophotrochozoa</taxon>
        <taxon>Mollusca</taxon>
        <taxon>Cephalopoda</taxon>
        <taxon>Coleoidea</taxon>
        <taxon>Octopodiformes</taxon>
        <taxon>Octopoda</taxon>
        <taxon>Incirrata</taxon>
        <taxon>Octopodidae</taxon>
        <taxon>Octopus</taxon>
    </lineage>
</organism>
<evidence type="ECO:0000256" key="9">
    <source>
        <dbReference type="ARBA" id="ARBA00022833"/>
    </source>
</evidence>
<evidence type="ECO:0000256" key="3">
    <source>
        <dbReference type="ARBA" id="ARBA00004245"/>
    </source>
</evidence>
<reference evidence="18" key="1">
    <citation type="submission" date="2023-08" db="EMBL/GenBank/DDBJ databases">
        <authorList>
            <person name="Alioto T."/>
            <person name="Alioto T."/>
            <person name="Gomez Garrido J."/>
        </authorList>
    </citation>
    <scope>NUCLEOTIDE SEQUENCE</scope>
</reference>
<dbReference type="AlphaFoldDB" id="A0AA36AV03"/>
<keyword evidence="6" id="KW-0963">Cytoplasm</keyword>
<evidence type="ECO:0000256" key="8">
    <source>
        <dbReference type="ARBA" id="ARBA00022723"/>
    </source>
</evidence>
<keyword evidence="11" id="KW-0712">Selenocysteine</keyword>
<sequence length="93" mass="10676">MSLYKMSFSCWFGSEHYRDHFEDGTYNCAECNTPLFDSLKKYEHTSPWPAFFSLIHPDLVSRYQESPSAIKISCAKCGNSLGHEFLNDGPQLD</sequence>
<evidence type="ECO:0000256" key="6">
    <source>
        <dbReference type="ARBA" id="ARBA00022490"/>
    </source>
</evidence>
<gene>
    <name evidence="18" type="ORF">OCTVUL_1B007972</name>
</gene>
<evidence type="ECO:0000256" key="11">
    <source>
        <dbReference type="ARBA" id="ARBA00022933"/>
    </source>
</evidence>
<dbReference type="InterPro" id="IPR002579">
    <property type="entry name" value="Met_Sox_Rdtase_MsrB_dom"/>
</dbReference>
<evidence type="ECO:0000256" key="15">
    <source>
        <dbReference type="ARBA" id="ARBA00046083"/>
    </source>
</evidence>
<evidence type="ECO:0000256" key="7">
    <source>
        <dbReference type="ARBA" id="ARBA00022588"/>
    </source>
</evidence>
<dbReference type="Proteomes" id="UP001162480">
    <property type="component" value="Chromosome 4"/>
</dbReference>